<dbReference type="InterPro" id="IPR004274">
    <property type="entry name" value="FCP1_dom"/>
</dbReference>
<comment type="caution">
    <text evidence="2">The sequence shown here is derived from an EMBL/GenBank/DDBJ whole genome shotgun (WGS) entry which is preliminary data.</text>
</comment>
<dbReference type="SMART" id="SM00577">
    <property type="entry name" value="CPDc"/>
    <property type="match status" value="1"/>
</dbReference>
<dbReference type="Gene3D" id="3.40.50.1000">
    <property type="entry name" value="HAD superfamily/HAD-like"/>
    <property type="match status" value="1"/>
</dbReference>
<protein>
    <submittedName>
        <fullName evidence="2">TFIIF-interacting CTD phosphatase-like protein</fullName>
    </submittedName>
</protein>
<dbReference type="InterPro" id="IPR023214">
    <property type="entry name" value="HAD_sf"/>
</dbReference>
<dbReference type="PROSITE" id="PS50969">
    <property type="entry name" value="FCP1"/>
    <property type="match status" value="1"/>
</dbReference>
<evidence type="ECO:0000259" key="1">
    <source>
        <dbReference type="PROSITE" id="PS50969"/>
    </source>
</evidence>
<dbReference type="Pfam" id="PF03031">
    <property type="entry name" value="NIF"/>
    <property type="match status" value="1"/>
</dbReference>
<dbReference type="InterPro" id="IPR036412">
    <property type="entry name" value="HAD-like_sf"/>
</dbReference>
<evidence type="ECO:0000313" key="3">
    <source>
        <dbReference type="Proteomes" id="UP001185331"/>
    </source>
</evidence>
<organism evidence="2 3">
    <name type="scientific">Deinococcus soli</name>
    <name type="common">ex Cha et al. 2016</name>
    <dbReference type="NCBI Taxonomy" id="1309411"/>
    <lineage>
        <taxon>Bacteria</taxon>
        <taxon>Thermotogati</taxon>
        <taxon>Deinococcota</taxon>
        <taxon>Deinococci</taxon>
        <taxon>Deinococcales</taxon>
        <taxon>Deinococcaceae</taxon>
        <taxon>Deinococcus</taxon>
    </lineage>
</organism>
<dbReference type="Proteomes" id="UP001185331">
    <property type="component" value="Unassembled WGS sequence"/>
</dbReference>
<proteinExistence type="predicted"/>
<gene>
    <name evidence="2" type="ORF">J2Y00_002530</name>
</gene>
<dbReference type="PANTHER" id="PTHR12210">
    <property type="entry name" value="DULLARD PROTEIN PHOSPHATASE"/>
    <property type="match status" value="1"/>
</dbReference>
<name>A0AAE3XDM5_9DEIO</name>
<dbReference type="RefSeq" id="WP_309853779.1">
    <property type="nucleotide sequence ID" value="NZ_JAVDQJ010000004.1"/>
</dbReference>
<dbReference type="EMBL" id="JAVDQK010000005">
    <property type="protein sequence ID" value="MDR6218933.1"/>
    <property type="molecule type" value="Genomic_DNA"/>
</dbReference>
<accession>A0AAE3XDM5</accession>
<evidence type="ECO:0000313" key="2">
    <source>
        <dbReference type="EMBL" id="MDR6218933.1"/>
    </source>
</evidence>
<dbReference type="AlphaFoldDB" id="A0AAE3XDM5"/>
<reference evidence="2" key="1">
    <citation type="submission" date="2023-07" db="EMBL/GenBank/DDBJ databases">
        <title>Sorghum-associated microbial communities from plants grown in Nebraska, USA.</title>
        <authorList>
            <person name="Schachtman D."/>
        </authorList>
    </citation>
    <scope>NUCLEOTIDE SEQUENCE</scope>
    <source>
        <strain evidence="2">BE330</strain>
    </source>
</reference>
<dbReference type="SUPFAM" id="SSF56784">
    <property type="entry name" value="HAD-like"/>
    <property type="match status" value="1"/>
</dbReference>
<dbReference type="InterPro" id="IPR050365">
    <property type="entry name" value="TIM50"/>
</dbReference>
<sequence>MERTRPLLVLDLDETLWTSYDVPVMYGAERHFVLRPGLQDFLEQVGAQYTLAAWTAASRDHAQAGLDAMAHAGIPFTPEFLWDRDRCTYLRLDDGDVVYAKRLRKLRSRYPLERVLAVDDRPENFRCAYGNFVRVLPFTGSPDDRELPRLAAYLLAICGVPNFRRLEKRTWRDHPAAQAA</sequence>
<feature type="domain" description="FCP1 homology" evidence="1">
    <location>
        <begin position="1"/>
        <end position="157"/>
    </location>
</feature>